<comment type="similarity">
    <text evidence="1">Belongs to the argonaute family. Ago subfamily.</text>
</comment>
<keyword evidence="6" id="KW-0687">Ribonucleoprotein</keyword>
<evidence type="ECO:0008006" key="12">
    <source>
        <dbReference type="Google" id="ProtNLM"/>
    </source>
</evidence>
<evidence type="ECO:0000313" key="10">
    <source>
        <dbReference type="EMBL" id="KAB5525297.1"/>
    </source>
</evidence>
<evidence type="ECO:0000256" key="2">
    <source>
        <dbReference type="ARBA" id="ARBA00022491"/>
    </source>
</evidence>
<dbReference type="GO" id="GO:0031047">
    <property type="term" value="P:regulatory ncRNA-mediated gene silencing"/>
    <property type="evidence" value="ECO:0007669"/>
    <property type="project" value="UniProtKB-KW"/>
</dbReference>
<feature type="compositionally biased region" description="Gly residues" evidence="7">
    <location>
        <begin position="97"/>
        <end position="143"/>
    </location>
</feature>
<dbReference type="InterPro" id="IPR032474">
    <property type="entry name" value="Argonaute_N"/>
</dbReference>
<dbReference type="SMART" id="SM00949">
    <property type="entry name" value="PAZ"/>
    <property type="match status" value="1"/>
</dbReference>
<sequence>MERAGYRGGGRGGHSGRYGGAAGGGRGGHGGGRDGGRSGGFDGGGRGGYGGGRDGGRSGGFDGGGRGGYVGERDGGRSGGYDGGGRGGYGRGRDGGRAGGYDGGPAGGYGGGGRAGGYGGGGRGGGYGGDGRGGGYDGTGRGGYPRQHWRPDNQVSGGDPPPGQSVGERGGTRGGGSQSEQHGGAPPSQSGEMRPRRGWEVGSGSEEGRRDQVSEAGGGKGPARPVNVSPSSNRAPGSSSSGDLEPSTNVPKGLASVSANGISPVLRPDKGGKQAVRTSRLLVNHFLVKFNPKSIILHYHVNIKQEVLPKHGRPGKISKSNLAMIRDKLFADDPSSFPHAMTAYDGEKNIFSAISLPTETFKVQFSEAEDAKPRSYLFTIKLVNELELHKLKDYLEGTHRSIPRDILQGMDVVVKEHPTRTMVPVARSFHSVRDHQIHLGHGIIASRGCQHSLKPTSQGIALCLDYSVLPFHEPVSVIEFLTKHIDGFDLNNFRRFRRDVEGALKGLKVRVTHRVTKQKYVIAGLTRDDTQDITFPLEDPDGKAQNVRLVEYFRQKYHRDIMRQDIPCLEMKSKMKNYVPMEFCVLVEGQVFPKEHLMENETKMLKKFSLANPKDRQKTICRMVQDGDGPCGSKRITLKYDKHSGGEIIRNFGVEVSKNMTVLAGRVIGPPELKVGGPNGKVIKIPVDKEKCQWNLVGKGVVEGKPVERWAVLDFSSDDKNRLNPYRFIPKLIARCRNLGIHMEEPLFYQRTSMRMFSNVDVLREQLETVNEQARKSCRGQLQFLLCVMSRKDPGYKYLKWISETKVGIVTQCCLSDLANEGKDQYIANLVLKINAKLGGSNTELSDKLPYFGNENHVMFIGADVNHPGAQNTTSPSIAAVVGTINWPAANRYAARVRPQYHRKEQILNFGDMCLELVECYSRLNKVKPEKIVIFRDGVSEGQFDMVLNEELMDIMKAFKSINYTPTITLIIAQKRHQTRLFPGDEGSTGNVSPGTVVDTTIVHPFEYDFYLCSHYGSLGTSKPTHYYVLWDEHGLSSDDLQKLIYNMCFTFARCTKPVSLVPPVYYADLVAYRGSLYHEAVMEEQPPSSRTSSSLSAAASLEESFFKLHADLENIMFFV</sequence>
<keyword evidence="11" id="KW-1185">Reference proteome</keyword>
<dbReference type="SUPFAM" id="SSF101690">
    <property type="entry name" value="PAZ domain"/>
    <property type="match status" value="1"/>
</dbReference>
<dbReference type="SMART" id="SM00950">
    <property type="entry name" value="Piwi"/>
    <property type="match status" value="1"/>
</dbReference>
<evidence type="ECO:0000256" key="6">
    <source>
        <dbReference type="ARBA" id="ARBA00023274"/>
    </source>
</evidence>
<dbReference type="PROSITE" id="PS50822">
    <property type="entry name" value="PIWI"/>
    <property type="match status" value="1"/>
</dbReference>
<dbReference type="Gene3D" id="3.30.420.10">
    <property type="entry name" value="Ribonuclease H-like superfamily/Ribonuclease H"/>
    <property type="match status" value="1"/>
</dbReference>
<dbReference type="PANTHER" id="PTHR22891">
    <property type="entry name" value="EUKARYOTIC TRANSLATION INITIATION FACTOR 2C"/>
    <property type="match status" value="1"/>
</dbReference>
<gene>
    <name evidence="10" type="ORF">DKX38_023046</name>
</gene>
<dbReference type="PROSITE" id="PS50821">
    <property type="entry name" value="PAZ"/>
    <property type="match status" value="1"/>
</dbReference>
<evidence type="ECO:0000313" key="11">
    <source>
        <dbReference type="Proteomes" id="UP000326939"/>
    </source>
</evidence>
<dbReference type="CDD" id="cd02846">
    <property type="entry name" value="PAZ_argonaute_like"/>
    <property type="match status" value="1"/>
</dbReference>
<feature type="domain" description="Piwi" evidence="9">
    <location>
        <begin position="784"/>
        <end position="1080"/>
    </location>
</feature>
<keyword evidence="5" id="KW-0943">RNA-mediated gene silencing</keyword>
<dbReference type="InterPro" id="IPR036397">
    <property type="entry name" value="RNaseH_sf"/>
</dbReference>
<dbReference type="InterPro" id="IPR036085">
    <property type="entry name" value="PAZ_dom_sf"/>
</dbReference>
<dbReference type="GO" id="GO:0006417">
    <property type="term" value="P:regulation of translation"/>
    <property type="evidence" value="ECO:0007669"/>
    <property type="project" value="UniProtKB-KW"/>
</dbReference>
<dbReference type="Proteomes" id="UP000326939">
    <property type="component" value="Chromosome 15"/>
</dbReference>
<dbReference type="SMART" id="SM01163">
    <property type="entry name" value="DUF1785"/>
    <property type="match status" value="1"/>
</dbReference>
<name>A0A5N5KC51_9ROSI</name>
<dbReference type="SUPFAM" id="SSF53098">
    <property type="entry name" value="Ribonuclease H-like"/>
    <property type="match status" value="1"/>
</dbReference>
<evidence type="ECO:0000256" key="7">
    <source>
        <dbReference type="SAM" id="MobiDB-lite"/>
    </source>
</evidence>
<accession>A0A5N5KC51</accession>
<feature type="region of interest" description="Disordered" evidence="7">
    <location>
        <begin position="1"/>
        <end position="272"/>
    </location>
</feature>
<dbReference type="GO" id="GO:0051607">
    <property type="term" value="P:defense response to virus"/>
    <property type="evidence" value="ECO:0007669"/>
    <property type="project" value="UniProtKB-ARBA"/>
</dbReference>
<protein>
    <recommendedName>
        <fullName evidence="12">Piwi domain-containing protein</fullName>
    </recommendedName>
</protein>
<keyword evidence="2" id="KW-0678">Repressor</keyword>
<dbReference type="Pfam" id="PF02170">
    <property type="entry name" value="PAZ"/>
    <property type="match status" value="1"/>
</dbReference>
<feature type="domain" description="PAZ" evidence="8">
    <location>
        <begin position="476"/>
        <end position="588"/>
    </location>
</feature>
<evidence type="ECO:0000259" key="8">
    <source>
        <dbReference type="PROSITE" id="PS50821"/>
    </source>
</evidence>
<reference evidence="11" key="1">
    <citation type="journal article" date="2019" name="Gigascience">
        <title>De novo genome assembly of the endangered Acer yangbiense, a plant species with extremely small populations endemic to Yunnan Province, China.</title>
        <authorList>
            <person name="Yang J."/>
            <person name="Wariss H.M."/>
            <person name="Tao L."/>
            <person name="Zhang R."/>
            <person name="Yun Q."/>
            <person name="Hollingsworth P."/>
            <person name="Dao Z."/>
            <person name="Luo G."/>
            <person name="Guo H."/>
            <person name="Ma Y."/>
            <person name="Sun W."/>
        </authorList>
    </citation>
    <scope>NUCLEOTIDE SEQUENCE [LARGE SCALE GENOMIC DNA]</scope>
    <source>
        <strain evidence="11">cv. br00</strain>
    </source>
</reference>
<feature type="compositionally biased region" description="Gly residues" evidence="7">
    <location>
        <begin position="77"/>
        <end position="90"/>
    </location>
</feature>
<dbReference type="CDD" id="cd04657">
    <property type="entry name" value="Piwi_ago-like"/>
    <property type="match status" value="1"/>
</dbReference>
<keyword evidence="3" id="KW-0810">Translation regulation</keyword>
<dbReference type="InterPro" id="IPR014811">
    <property type="entry name" value="ArgoL1"/>
</dbReference>
<dbReference type="Gene3D" id="3.40.50.2300">
    <property type="match status" value="1"/>
</dbReference>
<dbReference type="Gene3D" id="2.170.260.10">
    <property type="entry name" value="paz domain"/>
    <property type="match status" value="1"/>
</dbReference>
<dbReference type="GO" id="GO:0003723">
    <property type="term" value="F:RNA binding"/>
    <property type="evidence" value="ECO:0007669"/>
    <property type="project" value="UniProtKB-KW"/>
</dbReference>
<comment type="caution">
    <text evidence="10">The sequence shown here is derived from an EMBL/GenBank/DDBJ whole genome shotgun (WGS) entry which is preliminary data.</text>
</comment>
<dbReference type="Pfam" id="PF08699">
    <property type="entry name" value="ArgoL1"/>
    <property type="match status" value="1"/>
</dbReference>
<organism evidence="10 11">
    <name type="scientific">Salix brachista</name>
    <dbReference type="NCBI Taxonomy" id="2182728"/>
    <lineage>
        <taxon>Eukaryota</taxon>
        <taxon>Viridiplantae</taxon>
        <taxon>Streptophyta</taxon>
        <taxon>Embryophyta</taxon>
        <taxon>Tracheophyta</taxon>
        <taxon>Spermatophyta</taxon>
        <taxon>Magnoliopsida</taxon>
        <taxon>eudicotyledons</taxon>
        <taxon>Gunneridae</taxon>
        <taxon>Pentapetalae</taxon>
        <taxon>rosids</taxon>
        <taxon>fabids</taxon>
        <taxon>Malpighiales</taxon>
        <taxon>Salicaceae</taxon>
        <taxon>Saliceae</taxon>
        <taxon>Salix</taxon>
    </lineage>
</organism>
<proteinExistence type="inferred from homology"/>
<dbReference type="Pfam" id="PF16486">
    <property type="entry name" value="ArgoN"/>
    <property type="match status" value="1"/>
</dbReference>
<keyword evidence="4" id="KW-0694">RNA-binding</keyword>
<dbReference type="AlphaFoldDB" id="A0A5N5KC51"/>
<dbReference type="FunFam" id="2.170.260.10:FF:000008">
    <property type="entry name" value="Protein argonaute 7"/>
    <property type="match status" value="1"/>
</dbReference>
<evidence type="ECO:0000256" key="3">
    <source>
        <dbReference type="ARBA" id="ARBA00022845"/>
    </source>
</evidence>
<feature type="compositionally biased region" description="Gly residues" evidence="7">
    <location>
        <begin position="37"/>
        <end position="70"/>
    </location>
</feature>
<evidence type="ECO:0000256" key="4">
    <source>
        <dbReference type="ARBA" id="ARBA00022884"/>
    </source>
</evidence>
<dbReference type="InterPro" id="IPR003165">
    <property type="entry name" value="Piwi"/>
</dbReference>
<feature type="compositionally biased region" description="Low complexity" evidence="7">
    <location>
        <begin position="229"/>
        <end position="242"/>
    </location>
</feature>
<dbReference type="Pfam" id="PF02171">
    <property type="entry name" value="Piwi"/>
    <property type="match status" value="1"/>
</dbReference>
<dbReference type="InterPro" id="IPR045246">
    <property type="entry name" value="Piwi_ago-like"/>
</dbReference>
<evidence type="ECO:0000256" key="1">
    <source>
        <dbReference type="ARBA" id="ARBA00008201"/>
    </source>
</evidence>
<feature type="compositionally biased region" description="Gly residues" evidence="7">
    <location>
        <begin position="1"/>
        <end position="30"/>
    </location>
</feature>
<dbReference type="InterPro" id="IPR012337">
    <property type="entry name" value="RNaseH-like_sf"/>
</dbReference>
<dbReference type="GO" id="GO:1990904">
    <property type="term" value="C:ribonucleoprotein complex"/>
    <property type="evidence" value="ECO:0007669"/>
    <property type="project" value="UniProtKB-KW"/>
</dbReference>
<dbReference type="EMBL" id="VDCV01000015">
    <property type="protein sequence ID" value="KAB5525297.1"/>
    <property type="molecule type" value="Genomic_DNA"/>
</dbReference>
<feature type="compositionally biased region" description="Gly residues" evidence="7">
    <location>
        <begin position="168"/>
        <end position="177"/>
    </location>
</feature>
<evidence type="ECO:0000256" key="5">
    <source>
        <dbReference type="ARBA" id="ARBA00023158"/>
    </source>
</evidence>
<dbReference type="InterPro" id="IPR003100">
    <property type="entry name" value="PAZ_dom"/>
</dbReference>
<evidence type="ECO:0000259" key="9">
    <source>
        <dbReference type="PROSITE" id="PS50822"/>
    </source>
</evidence>